<comment type="similarity">
    <text evidence="1">Belongs to the LysR transcriptional regulatory family.</text>
</comment>
<reference evidence="7 9" key="2">
    <citation type="submission" date="2017-12" db="EMBL/GenBank/DDBJ databases">
        <title>Comparative Functional Genomics of Dry Heat Resistant strains isolated from the Viking Spacecraft.</title>
        <authorList>
            <person name="Seuylemezian A."/>
            <person name="Cooper K."/>
            <person name="Vaishampayan P."/>
        </authorList>
    </citation>
    <scope>NUCLEOTIDE SEQUENCE [LARGE SCALE GENOMIC DNA]</scope>
    <source>
        <strain evidence="7 9">ATCC 29669</strain>
    </source>
</reference>
<dbReference type="InterPro" id="IPR005119">
    <property type="entry name" value="LysR_subst-bd"/>
</dbReference>
<dbReference type="Gene3D" id="3.40.190.290">
    <property type="match status" value="1"/>
</dbReference>
<dbReference type="SUPFAM" id="SSF46785">
    <property type="entry name" value="Winged helix' DNA-binding domain"/>
    <property type="match status" value="1"/>
</dbReference>
<dbReference type="Pfam" id="PF03466">
    <property type="entry name" value="LysR_substrate"/>
    <property type="match status" value="1"/>
</dbReference>
<evidence type="ECO:0000256" key="4">
    <source>
        <dbReference type="ARBA" id="ARBA00023163"/>
    </source>
</evidence>
<gene>
    <name evidence="6" type="ORF">CU635_09155</name>
    <name evidence="7" type="ORF">CVD25_14980</name>
</gene>
<evidence type="ECO:0000313" key="8">
    <source>
        <dbReference type="Proteomes" id="UP000234951"/>
    </source>
</evidence>
<dbReference type="EMBL" id="PGVA01000020">
    <property type="protein sequence ID" value="PLR83453.1"/>
    <property type="molecule type" value="Genomic_DNA"/>
</dbReference>
<proteinExistence type="inferred from homology"/>
<evidence type="ECO:0000259" key="5">
    <source>
        <dbReference type="PROSITE" id="PS50931"/>
    </source>
</evidence>
<dbReference type="InterPro" id="IPR036390">
    <property type="entry name" value="WH_DNA-bd_sf"/>
</dbReference>
<name>A0A2N5GMY0_9BACI</name>
<comment type="caution">
    <text evidence="6">The sequence shown here is derived from an EMBL/GenBank/DDBJ whole genome shotgun (WGS) entry which is preliminary data.</text>
</comment>
<dbReference type="PROSITE" id="PS50931">
    <property type="entry name" value="HTH_LYSR"/>
    <property type="match status" value="1"/>
</dbReference>
<dbReference type="Proteomes" id="UP000234951">
    <property type="component" value="Unassembled WGS sequence"/>
</dbReference>
<sequence>MMELKNIEAFLMIVEKGSFSEAAEELNITQPTISVRIKQLESEFNTILFKRTNGKKITLTDMGQEVYGYLQDAFTLIKKAEQKLKSGSKIDNNITISSPNHMGVNIMPELLKVLYKSYPNVDFKIKIEETKDTIELIKNGEIKFGLGYIYSEKELDSQNLIFVKVTDEENVLVCSPAHHLANKGVVTIEELKEERIIIYNRNFFVTRSIENYLQDLGIKTNKSLEINNVGWIKMMVRKGVGLTILQKMIVEDELKSGNLVQLDLPTSIPETPIYLIFNPETSTELMEIVTETIRRILVK</sequence>
<dbReference type="FunFam" id="1.10.10.10:FF:000001">
    <property type="entry name" value="LysR family transcriptional regulator"/>
    <property type="match status" value="1"/>
</dbReference>
<keyword evidence="3" id="KW-0238">DNA-binding</keyword>
<organism evidence="6 8">
    <name type="scientific">Bacillus canaveralius</name>
    <dbReference type="NCBI Taxonomy" id="1403243"/>
    <lineage>
        <taxon>Bacteria</taxon>
        <taxon>Bacillati</taxon>
        <taxon>Bacillota</taxon>
        <taxon>Bacilli</taxon>
        <taxon>Bacillales</taxon>
        <taxon>Bacillaceae</taxon>
        <taxon>Bacillus</taxon>
    </lineage>
</organism>
<dbReference type="Gene3D" id="1.10.10.10">
    <property type="entry name" value="Winged helix-like DNA-binding domain superfamily/Winged helix DNA-binding domain"/>
    <property type="match status" value="1"/>
</dbReference>
<dbReference type="InterPro" id="IPR000847">
    <property type="entry name" value="LysR_HTH_N"/>
</dbReference>
<dbReference type="Pfam" id="PF00126">
    <property type="entry name" value="HTH_1"/>
    <property type="match status" value="1"/>
</dbReference>
<dbReference type="PRINTS" id="PR00039">
    <property type="entry name" value="HTHLYSR"/>
</dbReference>
<evidence type="ECO:0000313" key="9">
    <source>
        <dbReference type="Proteomes" id="UP000235114"/>
    </source>
</evidence>
<dbReference type="GO" id="GO:0000976">
    <property type="term" value="F:transcription cis-regulatory region binding"/>
    <property type="evidence" value="ECO:0007669"/>
    <property type="project" value="TreeGrafter"/>
</dbReference>
<dbReference type="AlphaFoldDB" id="A0A2N5GMY0"/>
<dbReference type="SUPFAM" id="SSF53850">
    <property type="entry name" value="Periplasmic binding protein-like II"/>
    <property type="match status" value="1"/>
</dbReference>
<evidence type="ECO:0000256" key="1">
    <source>
        <dbReference type="ARBA" id="ARBA00009437"/>
    </source>
</evidence>
<dbReference type="PANTHER" id="PTHR30126:SF40">
    <property type="entry name" value="HTH-TYPE TRANSCRIPTIONAL REGULATOR GLTR"/>
    <property type="match status" value="1"/>
</dbReference>
<dbReference type="Proteomes" id="UP000235114">
    <property type="component" value="Unassembled WGS sequence"/>
</dbReference>
<accession>A0A2N5GMY0</accession>
<dbReference type="EMBL" id="PGVD01000039">
    <property type="protein sequence ID" value="PLR95366.1"/>
    <property type="molecule type" value="Genomic_DNA"/>
</dbReference>
<evidence type="ECO:0000313" key="7">
    <source>
        <dbReference type="EMBL" id="PLR95366.1"/>
    </source>
</evidence>
<protein>
    <recommendedName>
        <fullName evidence="5">HTH lysR-type domain-containing protein</fullName>
    </recommendedName>
</protein>
<keyword evidence="2" id="KW-0805">Transcription regulation</keyword>
<evidence type="ECO:0000256" key="2">
    <source>
        <dbReference type="ARBA" id="ARBA00023015"/>
    </source>
</evidence>
<dbReference type="GO" id="GO:0003700">
    <property type="term" value="F:DNA-binding transcription factor activity"/>
    <property type="evidence" value="ECO:0007669"/>
    <property type="project" value="InterPro"/>
</dbReference>
<reference evidence="6 8" key="1">
    <citation type="submission" date="2017-11" db="EMBL/GenBank/DDBJ databases">
        <title>Comparitive Functional Genomics of Dry Heat Resistant strains isolated from the Viking Spacecraft.</title>
        <authorList>
            <person name="Seuylemezian A."/>
            <person name="Cooper K."/>
            <person name="Vaishampayan P."/>
        </authorList>
    </citation>
    <scope>NUCLEOTIDE SEQUENCE [LARGE SCALE GENOMIC DNA]</scope>
    <source>
        <strain evidence="6 8">M4.6</strain>
    </source>
</reference>
<dbReference type="CDD" id="cd05466">
    <property type="entry name" value="PBP2_LTTR_substrate"/>
    <property type="match status" value="1"/>
</dbReference>
<evidence type="ECO:0000256" key="3">
    <source>
        <dbReference type="ARBA" id="ARBA00023125"/>
    </source>
</evidence>
<dbReference type="InterPro" id="IPR036388">
    <property type="entry name" value="WH-like_DNA-bd_sf"/>
</dbReference>
<keyword evidence="9" id="KW-1185">Reference proteome</keyword>
<feature type="domain" description="HTH lysR-type" evidence="5">
    <location>
        <begin position="2"/>
        <end position="60"/>
    </location>
</feature>
<dbReference type="PANTHER" id="PTHR30126">
    <property type="entry name" value="HTH-TYPE TRANSCRIPTIONAL REGULATOR"/>
    <property type="match status" value="1"/>
</dbReference>
<keyword evidence="4" id="KW-0804">Transcription</keyword>
<dbReference type="OrthoDB" id="9785745at2"/>
<evidence type="ECO:0000313" key="6">
    <source>
        <dbReference type="EMBL" id="PLR83453.1"/>
    </source>
</evidence>